<accession>A0A392MA53</accession>
<proteinExistence type="predicted"/>
<protein>
    <submittedName>
        <fullName evidence="1">Replication factor A protein</fullName>
    </submittedName>
</protein>
<reference evidence="1 2" key="1">
    <citation type="journal article" date="2018" name="Front. Plant Sci.">
        <title>Red Clover (Trifolium pratense) and Zigzag Clover (T. medium) - A Picture of Genomic Similarities and Differences.</title>
        <authorList>
            <person name="Dluhosova J."/>
            <person name="Istvanek J."/>
            <person name="Nedelnik J."/>
            <person name="Repkova J."/>
        </authorList>
    </citation>
    <scope>NUCLEOTIDE SEQUENCE [LARGE SCALE GENOMIC DNA]</scope>
    <source>
        <strain evidence="2">cv. 10/8</strain>
        <tissue evidence="1">Leaf</tissue>
    </source>
</reference>
<dbReference type="Proteomes" id="UP000265520">
    <property type="component" value="Unassembled WGS sequence"/>
</dbReference>
<name>A0A392MA53_9FABA</name>
<comment type="caution">
    <text evidence="1">The sequence shown here is derived from an EMBL/GenBank/DDBJ whole genome shotgun (WGS) entry which is preliminary data.</text>
</comment>
<dbReference type="EMBL" id="LXQA010004626">
    <property type="protein sequence ID" value="MCH83084.1"/>
    <property type="molecule type" value="Genomic_DNA"/>
</dbReference>
<sequence length="217" mass="24545">MPNMHDKNYFDDNTVTQTVTIDLTDDKGTYQCELSRSFVDDFRKMVKATCVGLPIVVLQFAKITKQQGRTVVISIDHVTRLFVNPLFADAVNFRIGLVLALEKVPNYLGICSSTSIPYQSVTFDLKNNFPVRSISELKADPRLGIYIINARMVQMSGLDAWWYPVCGCRVIVESYIGGFFCETCSKSEFYIVPKYRVRVVVEDDSAATYLDAYDHAS</sequence>
<evidence type="ECO:0000313" key="2">
    <source>
        <dbReference type="Proteomes" id="UP000265520"/>
    </source>
</evidence>
<dbReference type="SUPFAM" id="SSF50249">
    <property type="entry name" value="Nucleic acid-binding proteins"/>
    <property type="match status" value="1"/>
</dbReference>
<dbReference type="Gene3D" id="2.40.50.140">
    <property type="entry name" value="Nucleic acid-binding proteins"/>
    <property type="match status" value="2"/>
</dbReference>
<organism evidence="1 2">
    <name type="scientific">Trifolium medium</name>
    <dbReference type="NCBI Taxonomy" id="97028"/>
    <lineage>
        <taxon>Eukaryota</taxon>
        <taxon>Viridiplantae</taxon>
        <taxon>Streptophyta</taxon>
        <taxon>Embryophyta</taxon>
        <taxon>Tracheophyta</taxon>
        <taxon>Spermatophyta</taxon>
        <taxon>Magnoliopsida</taxon>
        <taxon>eudicotyledons</taxon>
        <taxon>Gunneridae</taxon>
        <taxon>Pentapetalae</taxon>
        <taxon>rosids</taxon>
        <taxon>fabids</taxon>
        <taxon>Fabales</taxon>
        <taxon>Fabaceae</taxon>
        <taxon>Papilionoideae</taxon>
        <taxon>50 kb inversion clade</taxon>
        <taxon>NPAAA clade</taxon>
        <taxon>Hologalegina</taxon>
        <taxon>IRL clade</taxon>
        <taxon>Trifolieae</taxon>
        <taxon>Trifolium</taxon>
    </lineage>
</organism>
<evidence type="ECO:0000313" key="1">
    <source>
        <dbReference type="EMBL" id="MCH83084.1"/>
    </source>
</evidence>
<dbReference type="AlphaFoldDB" id="A0A392MA53"/>
<dbReference type="InterPro" id="IPR012340">
    <property type="entry name" value="NA-bd_OB-fold"/>
</dbReference>
<gene>
    <name evidence="1" type="ORF">A2U01_0003899</name>
</gene>
<keyword evidence="2" id="KW-1185">Reference proteome</keyword>